<organism evidence="2 3">
    <name type="scientific">Dibothriocephalus latus</name>
    <name type="common">Fish tapeworm</name>
    <name type="synonym">Diphyllobothrium latum</name>
    <dbReference type="NCBI Taxonomy" id="60516"/>
    <lineage>
        <taxon>Eukaryota</taxon>
        <taxon>Metazoa</taxon>
        <taxon>Spiralia</taxon>
        <taxon>Lophotrochozoa</taxon>
        <taxon>Platyhelminthes</taxon>
        <taxon>Cestoda</taxon>
        <taxon>Eucestoda</taxon>
        <taxon>Diphyllobothriidea</taxon>
        <taxon>Diphyllobothriidae</taxon>
        <taxon>Dibothriocephalus</taxon>
    </lineage>
</organism>
<sequence length="123" mass="13633">MDPTTCSASCGGQRRNIGRRNPSHHQQPQQHNSPSSCSPGVPFFALNIITRLIHLELHFPDRESPDGETLKSLSRLHPFALPDISSTEDFEHRMFKLSKSYEPGELGVPPAAVVSLSFSDLKL</sequence>
<name>A0A3P7NQS6_DIBLA</name>
<accession>A0A3P7NQS6</accession>
<feature type="compositionally biased region" description="Low complexity" evidence="1">
    <location>
        <begin position="24"/>
        <end position="36"/>
    </location>
</feature>
<keyword evidence="3" id="KW-1185">Reference proteome</keyword>
<evidence type="ECO:0000313" key="3">
    <source>
        <dbReference type="Proteomes" id="UP000281553"/>
    </source>
</evidence>
<protein>
    <submittedName>
        <fullName evidence="2">Uncharacterized protein</fullName>
    </submittedName>
</protein>
<proteinExistence type="predicted"/>
<feature type="region of interest" description="Disordered" evidence="1">
    <location>
        <begin position="1"/>
        <end position="38"/>
    </location>
</feature>
<evidence type="ECO:0000313" key="2">
    <source>
        <dbReference type="EMBL" id="VDN43130.1"/>
    </source>
</evidence>
<dbReference type="AlphaFoldDB" id="A0A3P7NQS6"/>
<reference evidence="2 3" key="1">
    <citation type="submission" date="2018-11" db="EMBL/GenBank/DDBJ databases">
        <authorList>
            <consortium name="Pathogen Informatics"/>
        </authorList>
    </citation>
    <scope>NUCLEOTIDE SEQUENCE [LARGE SCALE GENOMIC DNA]</scope>
</reference>
<gene>
    <name evidence="2" type="ORF">DILT_LOCUS19005</name>
</gene>
<dbReference type="Proteomes" id="UP000281553">
    <property type="component" value="Unassembled WGS sequence"/>
</dbReference>
<evidence type="ECO:0000256" key="1">
    <source>
        <dbReference type="SAM" id="MobiDB-lite"/>
    </source>
</evidence>
<feature type="compositionally biased region" description="Polar residues" evidence="1">
    <location>
        <begin position="1"/>
        <end position="10"/>
    </location>
</feature>
<dbReference type="EMBL" id="UYRU01106835">
    <property type="protein sequence ID" value="VDN43130.1"/>
    <property type="molecule type" value="Genomic_DNA"/>
</dbReference>